<dbReference type="InterPro" id="IPR004628">
    <property type="entry name" value="Man_deHydtase"/>
</dbReference>
<dbReference type="GO" id="GO:0030145">
    <property type="term" value="F:manganese ion binding"/>
    <property type="evidence" value="ECO:0007669"/>
    <property type="project" value="TreeGrafter"/>
</dbReference>
<comment type="cofactor">
    <cofactor evidence="2">
        <name>Mn(2+)</name>
        <dbReference type="ChEBI" id="CHEBI:29035"/>
    </cofactor>
</comment>
<dbReference type="EMBL" id="CP015363">
    <property type="protein sequence ID" value="ARD84900.1"/>
    <property type="molecule type" value="Genomic_DNA"/>
</dbReference>
<dbReference type="RefSeq" id="WP_081142350.1">
    <property type="nucleotide sequence ID" value="NZ_CP015363.1"/>
</dbReference>
<dbReference type="Proteomes" id="UP000192050">
    <property type="component" value="Chromosome"/>
</dbReference>
<evidence type="ECO:0000256" key="9">
    <source>
        <dbReference type="ARBA" id="ARBA00023211"/>
    </source>
</evidence>
<evidence type="ECO:0000256" key="4">
    <source>
        <dbReference type="ARBA" id="ARBA00002713"/>
    </source>
</evidence>
<keyword evidence="12" id="KW-1185">Reference proteome</keyword>
<dbReference type="Pfam" id="PF03786">
    <property type="entry name" value="UxuA"/>
    <property type="match status" value="2"/>
</dbReference>
<name>A0A1V0N416_9ARCH</name>
<dbReference type="PANTHER" id="PTHR30387">
    <property type="entry name" value="MANNONATE DEHYDRATASE"/>
    <property type="match status" value="1"/>
</dbReference>
<reference evidence="11 12" key="1">
    <citation type="submission" date="2011-10" db="EMBL/GenBank/DDBJ databases">
        <title>Metabolic and evolutionary patterns in the extreme acidophile Ferroplasma acidiphilum.</title>
        <authorList>
            <person name="Golyshina O.V."/>
            <person name="Kozyavkin S.A."/>
            <person name="Tatusov R.L."/>
            <person name="Slesarev A.I."/>
            <person name="Golyshin P.N."/>
        </authorList>
    </citation>
    <scope>NUCLEOTIDE SEQUENCE [LARGE SCALE GENOMIC DNA]</scope>
    <source>
        <strain evidence="12">Y</strain>
    </source>
</reference>
<organism evidence="11 12">
    <name type="scientific">Ferroplasma acidiphilum</name>
    <dbReference type="NCBI Taxonomy" id="74969"/>
    <lineage>
        <taxon>Archaea</taxon>
        <taxon>Methanobacteriati</taxon>
        <taxon>Thermoplasmatota</taxon>
        <taxon>Thermoplasmata</taxon>
        <taxon>Thermoplasmatales</taxon>
        <taxon>Ferroplasmaceae</taxon>
        <taxon>Ferroplasma</taxon>
    </lineage>
</organism>
<dbReference type="STRING" id="74969.FAD_1019"/>
<comment type="similarity">
    <text evidence="6">Belongs to the mannonate dehydratase family.</text>
</comment>
<evidence type="ECO:0000313" key="11">
    <source>
        <dbReference type="EMBL" id="ARD84900.1"/>
    </source>
</evidence>
<dbReference type="GeneID" id="31676518"/>
<dbReference type="SUPFAM" id="SSF51658">
    <property type="entry name" value="Xylose isomerase-like"/>
    <property type="match status" value="1"/>
</dbReference>
<comment type="pathway">
    <text evidence="5">Carbohydrate metabolism; pentose and glucuronate interconversion.</text>
</comment>
<dbReference type="EC" id="4.2.1.8" evidence="7"/>
<protein>
    <recommendedName>
        <fullName evidence="7">mannonate dehydratase</fullName>
        <ecNumber evidence="7">4.2.1.8</ecNumber>
    </recommendedName>
</protein>
<comment type="function">
    <text evidence="4">Catalyzes the dehydration of D-mannonate.</text>
</comment>
<evidence type="ECO:0000256" key="2">
    <source>
        <dbReference type="ARBA" id="ARBA00001936"/>
    </source>
</evidence>
<evidence type="ECO:0000256" key="7">
    <source>
        <dbReference type="ARBA" id="ARBA00012927"/>
    </source>
</evidence>
<comment type="catalytic activity">
    <reaction evidence="1">
        <text>D-mannonate = 2-dehydro-3-deoxy-D-gluconate + H2O</text>
        <dbReference type="Rhea" id="RHEA:20097"/>
        <dbReference type="ChEBI" id="CHEBI:15377"/>
        <dbReference type="ChEBI" id="CHEBI:17767"/>
        <dbReference type="ChEBI" id="CHEBI:57990"/>
        <dbReference type="EC" id="4.2.1.8"/>
    </reaction>
</comment>
<dbReference type="GO" id="GO:0042840">
    <property type="term" value="P:D-glucuronate catabolic process"/>
    <property type="evidence" value="ECO:0007669"/>
    <property type="project" value="TreeGrafter"/>
</dbReference>
<dbReference type="Gene3D" id="3.20.20.150">
    <property type="entry name" value="Divalent-metal-dependent TIM barrel enzymes"/>
    <property type="match status" value="1"/>
</dbReference>
<dbReference type="GO" id="GO:0008927">
    <property type="term" value="F:mannonate dehydratase activity"/>
    <property type="evidence" value="ECO:0007669"/>
    <property type="project" value="UniProtKB-EC"/>
</dbReference>
<evidence type="ECO:0000256" key="3">
    <source>
        <dbReference type="ARBA" id="ARBA00001954"/>
    </source>
</evidence>
<evidence type="ECO:0000256" key="8">
    <source>
        <dbReference type="ARBA" id="ARBA00023004"/>
    </source>
</evidence>
<dbReference type="GO" id="GO:0008198">
    <property type="term" value="F:ferrous iron binding"/>
    <property type="evidence" value="ECO:0007669"/>
    <property type="project" value="TreeGrafter"/>
</dbReference>
<evidence type="ECO:0000256" key="10">
    <source>
        <dbReference type="ARBA" id="ARBA00023239"/>
    </source>
</evidence>
<keyword evidence="8" id="KW-0408">Iron</keyword>
<dbReference type="PIRSF" id="PIRSF016049">
    <property type="entry name" value="Man_dehyd"/>
    <property type="match status" value="1"/>
</dbReference>
<proteinExistence type="inferred from homology"/>
<comment type="cofactor">
    <cofactor evidence="3">
        <name>Fe(2+)</name>
        <dbReference type="ChEBI" id="CHEBI:29033"/>
    </cofactor>
</comment>
<keyword evidence="10" id="KW-0456">Lyase</keyword>
<dbReference type="PANTHER" id="PTHR30387:SF2">
    <property type="entry name" value="MANNONATE DEHYDRATASE"/>
    <property type="match status" value="1"/>
</dbReference>
<accession>A0A1V0N416</accession>
<dbReference type="KEGG" id="fai:FAD_1019"/>
<dbReference type="InterPro" id="IPR036237">
    <property type="entry name" value="Xyl_isomerase-like_sf"/>
</dbReference>
<evidence type="ECO:0000256" key="1">
    <source>
        <dbReference type="ARBA" id="ARBA00001794"/>
    </source>
</evidence>
<dbReference type="AlphaFoldDB" id="A0A1V0N416"/>
<evidence type="ECO:0000256" key="6">
    <source>
        <dbReference type="ARBA" id="ARBA00007389"/>
    </source>
</evidence>
<evidence type="ECO:0000256" key="5">
    <source>
        <dbReference type="ARBA" id="ARBA00004892"/>
    </source>
</evidence>
<gene>
    <name evidence="11" type="primary">uxuA</name>
    <name evidence="11" type="ORF">FAD_1019</name>
</gene>
<keyword evidence="9" id="KW-0464">Manganese</keyword>
<evidence type="ECO:0000313" key="12">
    <source>
        <dbReference type="Proteomes" id="UP000192050"/>
    </source>
</evidence>
<dbReference type="OrthoDB" id="39900at2157"/>
<sequence>MALNFKLAEIILESKPDRFWKILKQIGVNDAVGVLPRNYNDWRNSTEDEPWDYYPMMKYMNMLRDSGLNLIAIEDNPPMNGIMYGNSDREKEIDYISKMIENMAKLNIKIWCYNWMAGSGWSRTKSDIIGKNGEYVSGFDYNDIKNIEPPMMGKIGKDALWKNLKYFLDNIIPVAEENDVKLAMHPDDPPIENFRGIDRIMNSIESYDKLLELNRSKYNGITLCQGNFTLMTDNLPSEIRHFNDRIFFVHFRDVNGNKYNYQESLIDEGRTDMAACMRAYNDINYSGIMRVDHTPTLEGDIELVPGYSYSGRIYSIGYIKGLIDSIFRL</sequence>